<feature type="region of interest" description="Disordered" evidence="1">
    <location>
        <begin position="19"/>
        <end position="38"/>
    </location>
</feature>
<evidence type="ECO:0000313" key="2">
    <source>
        <dbReference type="EMBL" id="EHK64329.1"/>
    </source>
</evidence>
<keyword evidence="3" id="KW-1185">Reference proteome</keyword>
<evidence type="ECO:0000256" key="1">
    <source>
        <dbReference type="SAM" id="MobiDB-lite"/>
    </source>
</evidence>
<comment type="caution">
    <text evidence="2">The sequence shown here is derived from an EMBL/GenBank/DDBJ whole genome shotgun (WGS) entry which is preliminary data.</text>
</comment>
<organism evidence="2 3">
    <name type="scientific">Achromobacter arsenitoxydans SY8</name>
    <dbReference type="NCBI Taxonomy" id="477184"/>
    <lineage>
        <taxon>Bacteria</taxon>
        <taxon>Pseudomonadati</taxon>
        <taxon>Pseudomonadota</taxon>
        <taxon>Betaproteobacteria</taxon>
        <taxon>Burkholderiales</taxon>
        <taxon>Alcaligenaceae</taxon>
        <taxon>Achromobacter</taxon>
    </lineage>
</organism>
<sequence>MAFVPSEVEVEEEAAGAALTTAGANAASANEHAVRRSR</sequence>
<evidence type="ECO:0000313" key="3">
    <source>
        <dbReference type="Proteomes" id="UP000003113"/>
    </source>
</evidence>
<reference evidence="2 3" key="1">
    <citation type="journal article" date="2012" name="J. Bacteriol.">
        <title>Genome sequence of the highly efficient arsenite-oxidizing bacterium Achromobacter arsenitoxydans SY8.</title>
        <authorList>
            <person name="Li X."/>
            <person name="Hu Y."/>
            <person name="Gong J."/>
            <person name="Lin Y."/>
            <person name="Johnstone L."/>
            <person name="Rensing C."/>
            <person name="Wang G."/>
        </authorList>
    </citation>
    <scope>NUCLEOTIDE SEQUENCE [LARGE SCALE GENOMIC DNA]</scope>
    <source>
        <strain evidence="2 3">SY8</strain>
    </source>
</reference>
<dbReference type="Proteomes" id="UP000003113">
    <property type="component" value="Unassembled WGS sequence"/>
</dbReference>
<accession>H0FBR2</accession>
<protein>
    <submittedName>
        <fullName evidence="2">Uncharacterized protein</fullName>
    </submittedName>
</protein>
<feature type="compositionally biased region" description="Low complexity" evidence="1">
    <location>
        <begin position="19"/>
        <end position="31"/>
    </location>
</feature>
<dbReference type="EMBL" id="AGUF01000065">
    <property type="protein sequence ID" value="EHK64329.1"/>
    <property type="molecule type" value="Genomic_DNA"/>
</dbReference>
<gene>
    <name evidence="2" type="ORF">KYC_21094</name>
</gene>
<proteinExistence type="predicted"/>
<dbReference type="AlphaFoldDB" id="H0FBR2"/>
<name>H0FBR2_9BURK</name>